<comment type="caution">
    <text evidence="2">The sequence shown here is derived from an EMBL/GenBank/DDBJ whole genome shotgun (WGS) entry which is preliminary data.</text>
</comment>
<feature type="domain" description="BTB" evidence="1">
    <location>
        <begin position="30"/>
        <end position="103"/>
    </location>
</feature>
<dbReference type="Gene3D" id="3.30.710.10">
    <property type="entry name" value="Potassium Channel Kv1.1, Chain A"/>
    <property type="match status" value="1"/>
</dbReference>
<sequence>MTSASGAKRVRLDTSQEIIPSEYRRLSYGSDMATTVQVRVGTNNKLFVLHQSALCDVSPFFRNTFLGDFREAREKKMELPVTDANTFQMFVEWLYSRKLLLDPMEGELARMRILSDLAFLYIFADNYDVPQLERDTMDAIISCAQKDYALPDSEVINHVYDSLPEDSPLCRLLAHEYARTGQALAGSPDDWPGGFVFEAFNATMRAKEGRSALVRPAHDCTYHQHTTEAQQRACINR</sequence>
<dbReference type="PANTHER" id="PTHR47843:SF2">
    <property type="entry name" value="BTB DOMAIN-CONTAINING PROTEIN"/>
    <property type="match status" value="1"/>
</dbReference>
<dbReference type="InterPro" id="IPR011333">
    <property type="entry name" value="SKP1/BTB/POZ_sf"/>
</dbReference>
<dbReference type="PROSITE" id="PS50097">
    <property type="entry name" value="BTB"/>
    <property type="match status" value="1"/>
</dbReference>
<proteinExistence type="predicted"/>
<dbReference type="Pfam" id="PF00651">
    <property type="entry name" value="BTB"/>
    <property type="match status" value="1"/>
</dbReference>
<reference evidence="2 3" key="1">
    <citation type="journal article" date="2023" name="Plant Dis.">
        <title>First Report of Diplodia intermedia Causing Canker and Dieback Diseases on Apple Trees in Canada.</title>
        <authorList>
            <person name="Ellouze W."/>
            <person name="Ilyukhin E."/>
            <person name="Sulman M."/>
            <person name="Ali S."/>
        </authorList>
    </citation>
    <scope>NUCLEOTIDE SEQUENCE [LARGE SCALE GENOMIC DNA]</scope>
    <source>
        <strain evidence="2 3">M45-28</strain>
    </source>
</reference>
<dbReference type="CDD" id="cd18186">
    <property type="entry name" value="BTB_POZ_ZBTB_KLHL-like"/>
    <property type="match status" value="1"/>
</dbReference>
<dbReference type="EMBL" id="JAKEKT020000147">
    <property type="protein sequence ID" value="KAL1633718.1"/>
    <property type="molecule type" value="Genomic_DNA"/>
</dbReference>
<protein>
    <recommendedName>
        <fullName evidence="1">BTB domain-containing protein</fullName>
    </recommendedName>
</protein>
<evidence type="ECO:0000313" key="2">
    <source>
        <dbReference type="EMBL" id="KAL1633718.1"/>
    </source>
</evidence>
<dbReference type="PANTHER" id="PTHR47843">
    <property type="entry name" value="BTB DOMAIN-CONTAINING PROTEIN-RELATED"/>
    <property type="match status" value="1"/>
</dbReference>
<evidence type="ECO:0000313" key="3">
    <source>
        <dbReference type="Proteomes" id="UP001521184"/>
    </source>
</evidence>
<evidence type="ECO:0000259" key="1">
    <source>
        <dbReference type="PROSITE" id="PS50097"/>
    </source>
</evidence>
<dbReference type="SUPFAM" id="SSF54695">
    <property type="entry name" value="POZ domain"/>
    <property type="match status" value="1"/>
</dbReference>
<keyword evidence="3" id="KW-1185">Reference proteome</keyword>
<name>A0ABR3T2G7_9PEZI</name>
<organism evidence="2 3">
    <name type="scientific">Diplodia intermedia</name>
    <dbReference type="NCBI Taxonomy" id="856260"/>
    <lineage>
        <taxon>Eukaryota</taxon>
        <taxon>Fungi</taxon>
        <taxon>Dikarya</taxon>
        <taxon>Ascomycota</taxon>
        <taxon>Pezizomycotina</taxon>
        <taxon>Dothideomycetes</taxon>
        <taxon>Dothideomycetes incertae sedis</taxon>
        <taxon>Botryosphaeriales</taxon>
        <taxon>Botryosphaeriaceae</taxon>
        <taxon>Diplodia</taxon>
    </lineage>
</organism>
<dbReference type="Proteomes" id="UP001521184">
    <property type="component" value="Unassembled WGS sequence"/>
</dbReference>
<accession>A0ABR3T2G7</accession>
<dbReference type="InterPro" id="IPR000210">
    <property type="entry name" value="BTB/POZ_dom"/>
</dbReference>
<gene>
    <name evidence="2" type="ORF">SLS58_010982</name>
</gene>